<name>A0ABR3GN76_9PEZI</name>
<protein>
    <submittedName>
        <fullName evidence="2">Uncharacterized protein</fullName>
    </submittedName>
</protein>
<feature type="region of interest" description="Disordered" evidence="1">
    <location>
        <begin position="48"/>
        <end position="72"/>
    </location>
</feature>
<feature type="compositionally biased region" description="Polar residues" evidence="1">
    <location>
        <begin position="58"/>
        <end position="72"/>
    </location>
</feature>
<keyword evidence="3" id="KW-1185">Reference proteome</keyword>
<evidence type="ECO:0000313" key="3">
    <source>
        <dbReference type="Proteomes" id="UP001447188"/>
    </source>
</evidence>
<proteinExistence type="predicted"/>
<organism evidence="2 3">
    <name type="scientific">Discina gigas</name>
    <dbReference type="NCBI Taxonomy" id="1032678"/>
    <lineage>
        <taxon>Eukaryota</taxon>
        <taxon>Fungi</taxon>
        <taxon>Dikarya</taxon>
        <taxon>Ascomycota</taxon>
        <taxon>Pezizomycotina</taxon>
        <taxon>Pezizomycetes</taxon>
        <taxon>Pezizales</taxon>
        <taxon>Discinaceae</taxon>
        <taxon>Discina</taxon>
    </lineage>
</organism>
<feature type="compositionally biased region" description="Low complexity" evidence="1">
    <location>
        <begin position="10"/>
        <end position="28"/>
    </location>
</feature>
<dbReference type="EMBL" id="JBBBZM010000038">
    <property type="protein sequence ID" value="KAL0637197.1"/>
    <property type="molecule type" value="Genomic_DNA"/>
</dbReference>
<comment type="caution">
    <text evidence="2">The sequence shown here is derived from an EMBL/GenBank/DDBJ whole genome shotgun (WGS) entry which is preliminary data.</text>
</comment>
<accession>A0ABR3GN76</accession>
<feature type="region of interest" description="Disordered" evidence="1">
    <location>
        <begin position="1"/>
        <end position="28"/>
    </location>
</feature>
<reference evidence="2 3" key="1">
    <citation type="submission" date="2024-02" db="EMBL/GenBank/DDBJ databases">
        <title>Discinaceae phylogenomics.</title>
        <authorList>
            <person name="Dirks A.C."/>
            <person name="James T.Y."/>
        </authorList>
    </citation>
    <scope>NUCLEOTIDE SEQUENCE [LARGE SCALE GENOMIC DNA]</scope>
    <source>
        <strain evidence="2 3">ACD0624</strain>
    </source>
</reference>
<sequence>MLSCSSRNDIPLSSCPISSPPSIKSTSIEPRSSLIRLICRATSELCRRNPPRSASHPIHSSIQHRTTHQLPNDTAPFVVKSLRAAEATAPRHRLKSRGSVPGKRWGR</sequence>
<feature type="region of interest" description="Disordered" evidence="1">
    <location>
        <begin position="86"/>
        <end position="107"/>
    </location>
</feature>
<evidence type="ECO:0000256" key="1">
    <source>
        <dbReference type="SAM" id="MobiDB-lite"/>
    </source>
</evidence>
<gene>
    <name evidence="2" type="ORF">Q9L58_003847</name>
</gene>
<evidence type="ECO:0000313" key="2">
    <source>
        <dbReference type="EMBL" id="KAL0637197.1"/>
    </source>
</evidence>
<dbReference type="Proteomes" id="UP001447188">
    <property type="component" value="Unassembled WGS sequence"/>
</dbReference>